<dbReference type="CDD" id="cd05992">
    <property type="entry name" value="PB1"/>
    <property type="match status" value="1"/>
</dbReference>
<comment type="caution">
    <text evidence="2">The sequence shown here is derived from an EMBL/GenBank/DDBJ whole genome shotgun (WGS) entry which is preliminary data.</text>
</comment>
<dbReference type="Gene3D" id="3.10.20.90">
    <property type="entry name" value="Phosphatidylinositol 3-kinase Catalytic Subunit, Chain A, domain 1"/>
    <property type="match status" value="1"/>
</dbReference>
<feature type="domain" description="PB1" evidence="1">
    <location>
        <begin position="4"/>
        <end position="71"/>
    </location>
</feature>
<dbReference type="InterPro" id="IPR000270">
    <property type="entry name" value="PB1_dom"/>
</dbReference>
<evidence type="ECO:0000313" key="3">
    <source>
        <dbReference type="Proteomes" id="UP001149090"/>
    </source>
</evidence>
<dbReference type="Pfam" id="PF00564">
    <property type="entry name" value="PB1"/>
    <property type="match status" value="1"/>
</dbReference>
<accession>A0A9Q0RD22</accession>
<evidence type="ECO:0000259" key="1">
    <source>
        <dbReference type="Pfam" id="PF00564"/>
    </source>
</evidence>
<gene>
    <name evidence="2" type="ORF">M0811_06564</name>
</gene>
<proteinExistence type="predicted"/>
<dbReference type="Proteomes" id="UP001149090">
    <property type="component" value="Unassembled WGS sequence"/>
</dbReference>
<evidence type="ECO:0000313" key="2">
    <source>
        <dbReference type="EMBL" id="KAJ5075702.1"/>
    </source>
</evidence>
<reference evidence="2" key="1">
    <citation type="submission" date="2022-10" db="EMBL/GenBank/DDBJ databases">
        <title>Novel sulphate-reducing endosymbionts in the free-living metamonad Anaeramoeba.</title>
        <authorList>
            <person name="Jerlstrom-Hultqvist J."/>
            <person name="Cepicka I."/>
            <person name="Gallot-Lavallee L."/>
            <person name="Salas-Leiva D."/>
            <person name="Curtis B.A."/>
            <person name="Zahonova K."/>
            <person name="Pipaliya S."/>
            <person name="Dacks J."/>
            <person name="Roger A.J."/>
        </authorList>
    </citation>
    <scope>NUCLEOTIDE SEQUENCE</scope>
    <source>
        <strain evidence="2">BMAN</strain>
    </source>
</reference>
<sequence length="152" mass="18091">MNKFRFKCTFSNDVRRFSIYETQVSKPYSTLLATICEIYQLDPSVINTIKYHDGDDWINIRNTKDLESAREFFIEQQNLENSKDGHTIHIFVEINKQIEPDDLLNEKISKSEFKTQMMEIKDKQLLTLDNFEVFETLLTDFKGDLFKVFEQI</sequence>
<organism evidence="2 3">
    <name type="scientific">Anaeramoeba ignava</name>
    <name type="common">Anaerobic marine amoeba</name>
    <dbReference type="NCBI Taxonomy" id="1746090"/>
    <lineage>
        <taxon>Eukaryota</taxon>
        <taxon>Metamonada</taxon>
        <taxon>Anaeramoebidae</taxon>
        <taxon>Anaeramoeba</taxon>
    </lineage>
</organism>
<protein>
    <submittedName>
        <fullName evidence="2">Sequestosome 1-related</fullName>
    </submittedName>
</protein>
<dbReference type="SUPFAM" id="SSF54277">
    <property type="entry name" value="CAD &amp; PB1 domains"/>
    <property type="match status" value="1"/>
</dbReference>
<dbReference type="AlphaFoldDB" id="A0A9Q0RD22"/>
<dbReference type="EMBL" id="JAPDFW010000063">
    <property type="protein sequence ID" value="KAJ5075702.1"/>
    <property type="molecule type" value="Genomic_DNA"/>
</dbReference>
<name>A0A9Q0RD22_ANAIG</name>
<keyword evidence="3" id="KW-1185">Reference proteome</keyword>